<gene>
    <name evidence="5" type="ORF">CONCODRAFT_31925</name>
</gene>
<feature type="transmembrane region" description="Helical" evidence="3">
    <location>
        <begin position="132"/>
        <end position="152"/>
    </location>
</feature>
<dbReference type="InterPro" id="IPR050327">
    <property type="entry name" value="Proton-linked_MCT"/>
</dbReference>
<dbReference type="AlphaFoldDB" id="A0A137NU11"/>
<feature type="transmembrane region" description="Helical" evidence="3">
    <location>
        <begin position="75"/>
        <end position="94"/>
    </location>
</feature>
<feature type="non-terminal residue" evidence="5">
    <location>
        <position position="391"/>
    </location>
</feature>
<feature type="transmembrane region" description="Helical" evidence="3">
    <location>
        <begin position="45"/>
        <end position="68"/>
    </location>
</feature>
<evidence type="ECO:0000313" key="6">
    <source>
        <dbReference type="Proteomes" id="UP000070444"/>
    </source>
</evidence>
<evidence type="ECO:0000313" key="5">
    <source>
        <dbReference type="EMBL" id="KXN66188.1"/>
    </source>
</evidence>
<keyword evidence="3" id="KW-0812">Transmembrane</keyword>
<dbReference type="PANTHER" id="PTHR11360">
    <property type="entry name" value="MONOCARBOXYLATE TRANSPORTER"/>
    <property type="match status" value="1"/>
</dbReference>
<dbReference type="GO" id="GO:0022857">
    <property type="term" value="F:transmembrane transporter activity"/>
    <property type="evidence" value="ECO:0007669"/>
    <property type="project" value="InterPro"/>
</dbReference>
<evidence type="ECO:0000256" key="1">
    <source>
        <dbReference type="ARBA" id="ARBA00004141"/>
    </source>
</evidence>
<feature type="transmembrane region" description="Helical" evidence="3">
    <location>
        <begin position="164"/>
        <end position="184"/>
    </location>
</feature>
<dbReference type="PROSITE" id="PS50850">
    <property type="entry name" value="MFS"/>
    <property type="match status" value="1"/>
</dbReference>
<dbReference type="EMBL" id="KQ964756">
    <property type="protein sequence ID" value="KXN66188.1"/>
    <property type="molecule type" value="Genomic_DNA"/>
</dbReference>
<name>A0A137NU11_CONC2</name>
<organism evidence="5 6">
    <name type="scientific">Conidiobolus coronatus (strain ATCC 28846 / CBS 209.66 / NRRL 28638)</name>
    <name type="common">Delacroixia coronata</name>
    <dbReference type="NCBI Taxonomy" id="796925"/>
    <lineage>
        <taxon>Eukaryota</taxon>
        <taxon>Fungi</taxon>
        <taxon>Fungi incertae sedis</taxon>
        <taxon>Zoopagomycota</taxon>
        <taxon>Entomophthoromycotina</taxon>
        <taxon>Entomophthoromycetes</taxon>
        <taxon>Entomophthorales</taxon>
        <taxon>Ancylistaceae</taxon>
        <taxon>Conidiobolus</taxon>
    </lineage>
</organism>
<dbReference type="Gene3D" id="1.20.1250.20">
    <property type="entry name" value="MFS general substrate transporter like domains"/>
    <property type="match status" value="2"/>
</dbReference>
<dbReference type="InterPro" id="IPR011701">
    <property type="entry name" value="MFS"/>
</dbReference>
<comment type="subcellular location">
    <subcellularLocation>
        <location evidence="1">Membrane</location>
        <topology evidence="1">Multi-pass membrane protein</topology>
    </subcellularLocation>
</comment>
<reference evidence="5 6" key="1">
    <citation type="journal article" date="2015" name="Genome Biol. Evol.">
        <title>Phylogenomic analyses indicate that early fungi evolved digesting cell walls of algal ancestors of land plants.</title>
        <authorList>
            <person name="Chang Y."/>
            <person name="Wang S."/>
            <person name="Sekimoto S."/>
            <person name="Aerts A.L."/>
            <person name="Choi C."/>
            <person name="Clum A."/>
            <person name="LaButti K.M."/>
            <person name="Lindquist E.A."/>
            <person name="Yee Ngan C."/>
            <person name="Ohm R.A."/>
            <person name="Salamov A.A."/>
            <person name="Grigoriev I.V."/>
            <person name="Spatafora J.W."/>
            <person name="Berbee M.L."/>
        </authorList>
    </citation>
    <scope>NUCLEOTIDE SEQUENCE [LARGE SCALE GENOMIC DNA]</scope>
    <source>
        <strain evidence="5 6">NRRL 28638</strain>
    </source>
</reference>
<feature type="domain" description="Major facilitator superfamily (MFS) profile" evidence="4">
    <location>
        <begin position="7"/>
        <end position="391"/>
    </location>
</feature>
<feature type="transmembrane region" description="Helical" evidence="3">
    <location>
        <begin position="366"/>
        <end position="386"/>
    </location>
</feature>
<evidence type="ECO:0000259" key="4">
    <source>
        <dbReference type="PROSITE" id="PS50850"/>
    </source>
</evidence>
<feature type="transmembrane region" description="Helical" evidence="3">
    <location>
        <begin position="100"/>
        <end position="120"/>
    </location>
</feature>
<dbReference type="Pfam" id="PF07690">
    <property type="entry name" value="MFS_1"/>
    <property type="match status" value="1"/>
</dbReference>
<accession>A0A137NU11</accession>
<keyword evidence="6" id="KW-1185">Reference proteome</keyword>
<dbReference type="InterPro" id="IPR020846">
    <property type="entry name" value="MFS_dom"/>
</dbReference>
<feature type="transmembrane region" description="Helical" evidence="3">
    <location>
        <begin position="297"/>
        <end position="319"/>
    </location>
</feature>
<dbReference type="OrthoDB" id="410267at2759"/>
<comment type="similarity">
    <text evidence="2">Belongs to the major facilitator superfamily. Monocarboxylate porter (TC 2.A.1.13) family.</text>
</comment>
<sequence length="391" mass="42746">DSSYSWLMAATAFSIQFVVFGTIAIFGVYMAEYNRLDIFHTTKSMLGLVGGLCAAIYSLFALPSGFILAKFGHRFSLIVGGTLFGIALVLVSLSTELWQLFASQSVLMGVGVSLCFIPTVSLTPQWFDTYRGLAMGIISAGTGIGGLTLAPLIQRIINTWGLKWALRVNGIIGAIIVIGLSFVIRPRQQFQPPKRIFEFDLIKDPSFLAFWGMGFVLCFGYWTPLHVLPVYCEHYGIDRITAATLVGLISGSSAFGRIILGRISDKLGSINTLIISNLCVSASILFIWNFAITVPHLTVFAVTFGFFSGGFFSLASLIAPQLFGLDKLAKVNGLFYTSSTLGYTFGTFISLTIIQHFTDGSYVNYFPAQAYAATCYFLSCSFLIWMKFKSG</sequence>
<feature type="transmembrane region" description="Helical" evidence="3">
    <location>
        <begin position="7"/>
        <end position="30"/>
    </location>
</feature>
<feature type="transmembrane region" description="Helical" evidence="3">
    <location>
        <begin position="205"/>
        <end position="222"/>
    </location>
</feature>
<evidence type="ECO:0000256" key="2">
    <source>
        <dbReference type="ARBA" id="ARBA00006727"/>
    </source>
</evidence>
<feature type="non-terminal residue" evidence="5">
    <location>
        <position position="1"/>
    </location>
</feature>
<feature type="transmembrane region" description="Helical" evidence="3">
    <location>
        <begin position="242"/>
        <end position="260"/>
    </location>
</feature>
<dbReference type="Proteomes" id="UP000070444">
    <property type="component" value="Unassembled WGS sequence"/>
</dbReference>
<dbReference type="GO" id="GO:0016020">
    <property type="term" value="C:membrane"/>
    <property type="evidence" value="ECO:0007669"/>
    <property type="project" value="UniProtKB-SubCell"/>
</dbReference>
<dbReference type="OMA" id="ISMCIST"/>
<evidence type="ECO:0000256" key="3">
    <source>
        <dbReference type="SAM" id="Phobius"/>
    </source>
</evidence>
<feature type="transmembrane region" description="Helical" evidence="3">
    <location>
        <begin position="272"/>
        <end position="291"/>
    </location>
</feature>
<protein>
    <submittedName>
        <fullName evidence="5">MFS general substrate transporter</fullName>
    </submittedName>
</protein>
<keyword evidence="3" id="KW-1133">Transmembrane helix</keyword>
<keyword evidence="3" id="KW-0472">Membrane</keyword>
<dbReference type="PANTHER" id="PTHR11360:SF284">
    <property type="entry name" value="EG:103B4.3 PROTEIN-RELATED"/>
    <property type="match status" value="1"/>
</dbReference>
<proteinExistence type="inferred from homology"/>
<dbReference type="InterPro" id="IPR036259">
    <property type="entry name" value="MFS_trans_sf"/>
</dbReference>
<dbReference type="SUPFAM" id="SSF103473">
    <property type="entry name" value="MFS general substrate transporter"/>
    <property type="match status" value="1"/>
</dbReference>
<feature type="transmembrane region" description="Helical" evidence="3">
    <location>
        <begin position="331"/>
        <end position="354"/>
    </location>
</feature>